<dbReference type="AlphaFoldDB" id="H9UJH7"/>
<dbReference type="Proteomes" id="UP000007383">
    <property type="component" value="Chromosome"/>
</dbReference>
<reference evidence="3" key="1">
    <citation type="journal article" date="2013" name="Stand. Genomic Sci.">
        <title>Complete genome sequence of the halophilic bacterium Spirochaeta africana type strain (Z-7692(T)) from the alkaline Lake Magadi in the East African Rift.</title>
        <authorList>
            <person name="Liolos K."/>
            <person name="Abt B."/>
            <person name="Scheuner C."/>
            <person name="Teshima H."/>
            <person name="Held B."/>
            <person name="Lapidus A."/>
            <person name="Nolan M."/>
            <person name="Lucas S."/>
            <person name="Deshpande S."/>
            <person name="Cheng J.F."/>
            <person name="Tapia R."/>
            <person name="Goodwin L.A."/>
            <person name="Pitluck S."/>
            <person name="Pagani I."/>
            <person name="Ivanova N."/>
            <person name="Mavromatis K."/>
            <person name="Mikhailova N."/>
            <person name="Huntemann M."/>
            <person name="Pati A."/>
            <person name="Chen A."/>
            <person name="Palaniappan K."/>
            <person name="Land M."/>
            <person name="Rohde M."/>
            <person name="Tindall B.J."/>
            <person name="Detter J.C."/>
            <person name="Goker M."/>
            <person name="Bristow J."/>
            <person name="Eisen J.A."/>
            <person name="Markowitz V."/>
            <person name="Hugenholtz P."/>
            <person name="Woyke T."/>
            <person name="Klenk H.P."/>
            <person name="Kyrpides N.C."/>
        </authorList>
    </citation>
    <scope>NUCLEOTIDE SEQUENCE</scope>
    <source>
        <strain evidence="3">ATCC 700263 / DSM 8902 / Z-7692</strain>
    </source>
</reference>
<accession>H9UJH7</accession>
<dbReference type="Pfam" id="PF18663">
    <property type="entry name" value="Pallilysin"/>
    <property type="match status" value="1"/>
</dbReference>
<protein>
    <recommendedName>
        <fullName evidence="1">Pallilysin beta barrel domain-containing protein</fullName>
    </recommendedName>
</protein>
<dbReference type="STRING" id="889378.Spiaf_1612"/>
<dbReference type="HOGENOM" id="CLU_042921_0_0_12"/>
<dbReference type="OrthoDB" id="366418at2"/>
<dbReference type="eggNOG" id="ENOG5034196">
    <property type="taxonomic scope" value="Bacteria"/>
</dbReference>
<evidence type="ECO:0000313" key="2">
    <source>
        <dbReference type="EMBL" id="AFG37670.1"/>
    </source>
</evidence>
<dbReference type="KEGG" id="sfc:Spiaf_1612"/>
<name>H9UJH7_SPIAZ</name>
<dbReference type="PATRIC" id="fig|889378.3.peg.1599"/>
<dbReference type="EMBL" id="CP003282">
    <property type="protein sequence ID" value="AFG37670.1"/>
    <property type="molecule type" value="Genomic_DNA"/>
</dbReference>
<sequence>MFELTSARISRRVAMLTAVALLAAVGVLQVGCRLEPDPGATEGSNGSTPGRRIVPRAGEGMILSDTDYEPETDDDDIQPTSSVAIQLPADYLVIDVKDHNIDMDEMDEQIVVFKIQGDETDRIHVLVLDYDFVRGGYAVSWQSPTSSTNSRSVKISAADMTGNGLSEIILFGIDNQGRQTLDVFTAVSDFTGQGLQFEQIFQTAVDGTIDLEDPGRGEEFIAGSDSSEPHRIIVQRQDEQSSNIMDLIFEEHHWNAGTTSYELVEQRRIPGVEMEETQLQQLYSSGATTFENFLEGPWYRTRGGSPGDPDMVLVSFFPRRREIVFLENDMQQVFNWDVSSRTIYRNIRMDVRNQILPSISTFGSVAVTGLETIRLQLQGHNDWDGEYRRLSPSLQNAILEDPNAVGIVRSSEYAGLFQNATGTELLFNGPRFSFRHDGNEYSGGYSLFSFNGRTILELQNVSSFGLPRERFSYSVELTTEESGERIIRRLTMQPVTLRGRDVTPESGETIHLEQIIEQSDEG</sequence>
<dbReference type="InterPro" id="IPR041037">
    <property type="entry name" value="Pallilysin"/>
</dbReference>
<evidence type="ECO:0000259" key="1">
    <source>
        <dbReference type="Pfam" id="PF18663"/>
    </source>
</evidence>
<feature type="domain" description="Pallilysin beta barrel" evidence="1">
    <location>
        <begin position="278"/>
        <end position="388"/>
    </location>
</feature>
<dbReference type="NCBIfam" id="NF033751">
    <property type="entry name" value="pallilysin_like"/>
    <property type="match status" value="1"/>
</dbReference>
<keyword evidence="3" id="KW-1185">Reference proteome</keyword>
<proteinExistence type="predicted"/>
<gene>
    <name evidence="2" type="ordered locus">Spiaf_1612</name>
</gene>
<organism evidence="2 3">
    <name type="scientific">Spirochaeta africana (strain ATCC 700263 / DSM 8902 / Z-7692)</name>
    <dbReference type="NCBI Taxonomy" id="889378"/>
    <lineage>
        <taxon>Bacteria</taxon>
        <taxon>Pseudomonadati</taxon>
        <taxon>Spirochaetota</taxon>
        <taxon>Spirochaetia</taxon>
        <taxon>Spirochaetales</taxon>
        <taxon>Spirochaetaceae</taxon>
        <taxon>Spirochaeta</taxon>
    </lineage>
</organism>
<evidence type="ECO:0000313" key="3">
    <source>
        <dbReference type="Proteomes" id="UP000007383"/>
    </source>
</evidence>
<dbReference type="RefSeq" id="WP_014455653.1">
    <property type="nucleotide sequence ID" value="NC_017098.1"/>
</dbReference>